<dbReference type="EMBL" id="SLWL01000006">
    <property type="protein sequence ID" value="TCO13353.1"/>
    <property type="molecule type" value="Genomic_DNA"/>
</dbReference>
<organism evidence="1 2">
    <name type="scientific">Camelimonas lactis</name>
    <dbReference type="NCBI Taxonomy" id="659006"/>
    <lineage>
        <taxon>Bacteria</taxon>
        <taxon>Pseudomonadati</taxon>
        <taxon>Pseudomonadota</taxon>
        <taxon>Alphaproteobacteria</taxon>
        <taxon>Hyphomicrobiales</taxon>
        <taxon>Chelatococcaceae</taxon>
        <taxon>Camelimonas</taxon>
    </lineage>
</organism>
<accession>A0A4R2GSL8</accession>
<keyword evidence="2" id="KW-1185">Reference proteome</keyword>
<sequence>MSTQQLIMYTDKRLQPVPFTPGDFMAPPLKGMVFAKVSDPVDSGNYYKWTLELDFDGEASSEVQNNFFRYGIGWDHIFSPYKGDKPDGMYFFFAIWLYFWSADGGATNTNIYIGRGKSGSQNPWWAGNGGFTVSDDHKSATFTFSGNFFCTNAKTIECTTGGNVGEIDFYINKYITS</sequence>
<protein>
    <submittedName>
        <fullName evidence="1">Uncharacterized protein</fullName>
    </submittedName>
</protein>
<comment type="caution">
    <text evidence="1">The sequence shown here is derived from an EMBL/GenBank/DDBJ whole genome shotgun (WGS) entry which is preliminary data.</text>
</comment>
<reference evidence="1 2" key="1">
    <citation type="submission" date="2019-03" db="EMBL/GenBank/DDBJ databases">
        <title>Genomic Encyclopedia of Type Strains, Phase IV (KMG-IV): sequencing the most valuable type-strain genomes for metagenomic binning, comparative biology and taxonomic classification.</title>
        <authorList>
            <person name="Goeker M."/>
        </authorList>
    </citation>
    <scope>NUCLEOTIDE SEQUENCE [LARGE SCALE GENOMIC DNA]</scope>
    <source>
        <strain evidence="1 2">DSM 22958</strain>
    </source>
</reference>
<evidence type="ECO:0000313" key="1">
    <source>
        <dbReference type="EMBL" id="TCO13353.1"/>
    </source>
</evidence>
<evidence type="ECO:0000313" key="2">
    <source>
        <dbReference type="Proteomes" id="UP000294881"/>
    </source>
</evidence>
<proteinExistence type="predicted"/>
<dbReference type="AlphaFoldDB" id="A0A4R2GSL8"/>
<name>A0A4R2GSL8_9HYPH</name>
<dbReference type="Proteomes" id="UP000294881">
    <property type="component" value="Unassembled WGS sequence"/>
</dbReference>
<gene>
    <name evidence="1" type="ORF">EV666_10663</name>
</gene>
<dbReference type="RefSeq" id="WP_132006178.1">
    <property type="nucleotide sequence ID" value="NZ_JBHUNN010000002.1"/>
</dbReference>